<evidence type="ECO:0000313" key="4">
    <source>
        <dbReference type="Proteomes" id="UP000401717"/>
    </source>
</evidence>
<dbReference type="OrthoDB" id="7997142at2"/>
<evidence type="ECO:0000313" key="5">
    <source>
        <dbReference type="Proteomes" id="UP001055303"/>
    </source>
</evidence>
<dbReference type="AlphaFoldDB" id="A0A564G0D9"/>
<dbReference type="EMBL" id="BPQI01000086">
    <property type="protein sequence ID" value="GJD57068.1"/>
    <property type="molecule type" value="Genomic_DNA"/>
</dbReference>
<dbReference type="Proteomes" id="UP001055303">
    <property type="component" value="Unassembled WGS sequence"/>
</dbReference>
<keyword evidence="1" id="KW-0812">Transmembrane</keyword>
<evidence type="ECO:0000313" key="2">
    <source>
        <dbReference type="EMBL" id="GJD57068.1"/>
    </source>
</evidence>
<sequence>MDERRKADLFTKDDLARFLGLAFVVLGSCTVILFVLGCGSRVVVFANRSDAIMSAGMIIAPIVTSVASGGLLWLYEVPDGPTHMTTFEFVKAYPPIAFVLVVGGLWWAWSILGTLISSIRHNGLIIGSLVAIMKVGAVVSLLIVGWAALINYDDEGNLNHYTAKFFIFMALAWFAAKFVNGKRVRRRMLNVSGSLSG</sequence>
<protein>
    <submittedName>
        <fullName evidence="3">Uncharacterized protein</fullName>
    </submittedName>
</protein>
<accession>A0A564G0D9</accession>
<reference evidence="2" key="2">
    <citation type="journal article" date="2021" name="Front. Microbiol.">
        <title>Comprehensive Comparative Genomics and Phenotyping of Methylobacterium Species.</title>
        <authorList>
            <person name="Alessa O."/>
            <person name="Ogura Y."/>
            <person name="Fujitani Y."/>
            <person name="Takami H."/>
            <person name="Hayashi T."/>
            <person name="Sahin N."/>
            <person name="Tani A."/>
        </authorList>
    </citation>
    <scope>NUCLEOTIDE SEQUENCE</scope>
    <source>
        <strain evidence="2">DSM 22415</strain>
    </source>
</reference>
<keyword evidence="5" id="KW-1185">Reference proteome</keyword>
<dbReference type="Proteomes" id="UP000401717">
    <property type="component" value="Unassembled WGS sequence"/>
</dbReference>
<gene>
    <name evidence="2" type="ORF">IFDJLNFL_2968</name>
    <name evidence="3" type="ORF">MTDSW087_03281</name>
</gene>
<evidence type="ECO:0000256" key="1">
    <source>
        <dbReference type="SAM" id="Phobius"/>
    </source>
</evidence>
<keyword evidence="1" id="KW-1133">Transmembrane helix</keyword>
<feature type="transmembrane region" description="Helical" evidence="1">
    <location>
        <begin position="161"/>
        <end position="179"/>
    </location>
</feature>
<dbReference type="PROSITE" id="PS51257">
    <property type="entry name" value="PROKAR_LIPOPROTEIN"/>
    <property type="match status" value="1"/>
</dbReference>
<reference evidence="3 4" key="1">
    <citation type="submission" date="2019-06" db="EMBL/GenBank/DDBJ databases">
        <authorList>
            <person name="Rodrigo-Torres L."/>
            <person name="Arahal R. D."/>
            <person name="Lucena T."/>
        </authorList>
    </citation>
    <scope>NUCLEOTIDE SEQUENCE [LARGE SCALE GENOMIC DNA]</scope>
    <source>
        <strain evidence="3 4">SW08-7</strain>
    </source>
</reference>
<reference evidence="2" key="3">
    <citation type="submission" date="2021-08" db="EMBL/GenBank/DDBJ databases">
        <authorList>
            <person name="Tani A."/>
            <person name="Ola A."/>
            <person name="Ogura Y."/>
            <person name="Katsura K."/>
            <person name="Hayashi T."/>
        </authorList>
    </citation>
    <scope>NUCLEOTIDE SEQUENCE</scope>
    <source>
        <strain evidence="2">DSM 22415</strain>
    </source>
</reference>
<evidence type="ECO:0000313" key="3">
    <source>
        <dbReference type="EMBL" id="VUF13574.1"/>
    </source>
</evidence>
<feature type="transmembrane region" description="Helical" evidence="1">
    <location>
        <begin position="95"/>
        <end position="116"/>
    </location>
</feature>
<dbReference type="EMBL" id="CABFVH010000021">
    <property type="protein sequence ID" value="VUF13574.1"/>
    <property type="molecule type" value="Genomic_DNA"/>
</dbReference>
<feature type="transmembrane region" description="Helical" evidence="1">
    <location>
        <begin position="15"/>
        <end position="39"/>
    </location>
</feature>
<organism evidence="3 4">
    <name type="scientific">Methylobacterium dankookense</name>
    <dbReference type="NCBI Taxonomy" id="560405"/>
    <lineage>
        <taxon>Bacteria</taxon>
        <taxon>Pseudomonadati</taxon>
        <taxon>Pseudomonadota</taxon>
        <taxon>Alphaproteobacteria</taxon>
        <taxon>Hyphomicrobiales</taxon>
        <taxon>Methylobacteriaceae</taxon>
        <taxon>Methylobacterium</taxon>
    </lineage>
</organism>
<proteinExistence type="predicted"/>
<dbReference type="RefSeq" id="WP_144765725.1">
    <property type="nucleotide sequence ID" value="NZ_BPQI01000086.1"/>
</dbReference>
<keyword evidence="1" id="KW-0472">Membrane</keyword>
<feature type="transmembrane region" description="Helical" evidence="1">
    <location>
        <begin position="123"/>
        <end position="149"/>
    </location>
</feature>
<name>A0A564G0D9_9HYPH</name>
<feature type="transmembrane region" description="Helical" evidence="1">
    <location>
        <begin position="51"/>
        <end position="75"/>
    </location>
</feature>